<accession>A0A4U8Z1K6</accession>
<dbReference type="InterPro" id="IPR036909">
    <property type="entry name" value="Cyt_c-like_dom_sf"/>
</dbReference>
<keyword evidence="14 21" id="KW-0249">Electron transport</keyword>
<dbReference type="GO" id="GO:0016491">
    <property type="term" value="F:oxidoreductase activity"/>
    <property type="evidence" value="ECO:0007669"/>
    <property type="project" value="UniProtKB-KW"/>
</dbReference>
<comment type="subunit">
    <text evidence="4">Component of the cbb3-type cytochrome c oxidase at least composed of FixN, FixO, FixQ and FixP.</text>
</comment>
<keyword evidence="18 21" id="KW-0406">Ion transport</keyword>
<keyword evidence="16 21" id="KW-0560">Oxidoreductase</keyword>
<dbReference type="EMBL" id="LR536450">
    <property type="protein sequence ID" value="VFU09181.1"/>
    <property type="molecule type" value="Genomic_DNA"/>
</dbReference>
<feature type="domain" description="Cytochrome c" evidence="25">
    <location>
        <begin position="210"/>
        <end position="291"/>
    </location>
</feature>
<evidence type="ECO:0000256" key="3">
    <source>
        <dbReference type="ARBA" id="ARBA00006113"/>
    </source>
</evidence>
<evidence type="ECO:0000256" key="6">
    <source>
        <dbReference type="ARBA" id="ARBA00022475"/>
    </source>
</evidence>
<evidence type="ECO:0000256" key="12">
    <source>
        <dbReference type="ARBA" id="ARBA00022737"/>
    </source>
</evidence>
<dbReference type="InterPro" id="IPR038414">
    <property type="entry name" value="CcoP_N_sf"/>
</dbReference>
<evidence type="ECO:0000256" key="21">
    <source>
        <dbReference type="PIRNR" id="PIRNR000006"/>
    </source>
</evidence>
<dbReference type="Proteomes" id="UP000485880">
    <property type="component" value="Unassembled WGS sequence"/>
</dbReference>
<keyword evidence="29" id="KW-1185">Reference proteome</keyword>
<dbReference type="OrthoDB" id="9811281at2"/>
<evidence type="ECO:0000256" key="23">
    <source>
        <dbReference type="PIRSR" id="PIRSR000006-2"/>
    </source>
</evidence>
<name>A0A4U8Z1K6_METTU</name>
<keyword evidence="11 21" id="KW-0479">Metal-binding</keyword>
<feature type="binding site" description="covalent" evidence="23">
    <location>
        <position position="128"/>
    </location>
    <ligand>
        <name>heme c</name>
        <dbReference type="ChEBI" id="CHEBI:61717"/>
        <label>1</label>
    </ligand>
</feature>
<keyword evidence="9 21" id="KW-0679">Respiratory chain</keyword>
<feature type="transmembrane region" description="Helical" evidence="24">
    <location>
        <begin position="36"/>
        <end position="54"/>
    </location>
</feature>
<keyword evidence="10 24" id="KW-0812">Transmembrane</keyword>
<keyword evidence="6 21" id="KW-1003">Cell membrane</keyword>
<keyword evidence="17 21" id="KW-0408">Iron</keyword>
<feature type="binding site" description="axial binding residue" evidence="22">
    <location>
        <position position="227"/>
    </location>
    <ligand>
        <name>heme c</name>
        <dbReference type="ChEBI" id="CHEBI:61717"/>
        <label>2</label>
    </ligand>
    <ligandPart>
        <name>Fe</name>
        <dbReference type="ChEBI" id="CHEBI:18248"/>
    </ligandPart>
</feature>
<evidence type="ECO:0000256" key="4">
    <source>
        <dbReference type="ARBA" id="ARBA00011203"/>
    </source>
</evidence>
<dbReference type="PRINTS" id="PR00605">
    <property type="entry name" value="CYTCHROMECIC"/>
</dbReference>
<comment type="function">
    <text evidence="20">C-type cytochrome. Part of the cbb3-type cytochrome c oxidase complex. FixP subunit is required for transferring electrons from donor cytochrome c via its heme groups to FixO subunit. From there, electrons are shuttled to the catalytic binuclear center of FixN subunit where oxygen reduction takes place. The complex also functions as a proton pump.</text>
</comment>
<evidence type="ECO:0000256" key="17">
    <source>
        <dbReference type="ARBA" id="ARBA00023004"/>
    </source>
</evidence>
<keyword evidence="19 21" id="KW-0472">Membrane</keyword>
<evidence type="ECO:0000313" key="28">
    <source>
        <dbReference type="Proteomes" id="UP000294360"/>
    </source>
</evidence>
<dbReference type="Gene3D" id="6.10.280.130">
    <property type="match status" value="1"/>
</dbReference>
<evidence type="ECO:0000313" key="27">
    <source>
        <dbReference type="EMBL" id="VTZ48531.1"/>
    </source>
</evidence>
<dbReference type="PANTHER" id="PTHR33751">
    <property type="entry name" value="CBB3-TYPE CYTOCHROME C OXIDASE SUBUNIT FIXP"/>
    <property type="match status" value="1"/>
</dbReference>
<dbReference type="NCBIfam" id="TIGR00782">
    <property type="entry name" value="ccoP"/>
    <property type="match status" value="1"/>
</dbReference>
<proteinExistence type="inferred from homology"/>
<feature type="binding site" description="axial binding residue" evidence="22">
    <location>
        <position position="177"/>
    </location>
    <ligand>
        <name>heme c</name>
        <dbReference type="ChEBI" id="CHEBI:61717"/>
        <label>2</label>
    </ligand>
    <ligandPart>
        <name>Fe</name>
        <dbReference type="ChEBI" id="CHEBI:18248"/>
    </ligandPart>
</feature>
<evidence type="ECO:0000256" key="20">
    <source>
        <dbReference type="ARBA" id="ARBA00025525"/>
    </source>
</evidence>
<dbReference type="PANTHER" id="PTHR33751:SF1">
    <property type="entry name" value="CBB3-TYPE CYTOCHROME C OXIDASE SUBUNIT FIXP"/>
    <property type="match status" value="1"/>
</dbReference>
<dbReference type="KEGG" id="mtun:MTUNDRAET4_2288"/>
<sequence>MADHAHVGEVDATTGRTTTGHDWDGIKELNTPLPRWWLYTLYACIVWAIGYWILYPAWPWFGGATPGLLGWSSRASVAGEVAALRDARSAMNDKLAAASLQDIEKTPELLAFARAEGGAAFAQNCSPCHGAGGQGSRGYPNLNADRWLWGGTLEQIQTTITHGARWAADPDTHSTMMPAFGRDGLLNKAEMSDVADYVRTLSGHTPDQGADLAKGKQLFMDNCSPCHGEDGKGNIEMGAANLTTQVWLYGSTKADILNRIQNGGGGIMPAWQGRLDPTTIKALTVFVHTLGGGK</sequence>
<evidence type="ECO:0000313" key="29">
    <source>
        <dbReference type="Proteomes" id="UP000485880"/>
    </source>
</evidence>
<dbReference type="AlphaFoldDB" id="A0A4U8Z1K6"/>
<dbReference type="GO" id="GO:0009055">
    <property type="term" value="F:electron transfer activity"/>
    <property type="evidence" value="ECO:0007669"/>
    <property type="project" value="InterPro"/>
</dbReference>
<dbReference type="Proteomes" id="UP000294360">
    <property type="component" value="Chromosome"/>
</dbReference>
<evidence type="ECO:0000256" key="24">
    <source>
        <dbReference type="SAM" id="Phobius"/>
    </source>
</evidence>
<evidence type="ECO:0000256" key="5">
    <source>
        <dbReference type="ARBA" id="ARBA00022448"/>
    </source>
</evidence>
<dbReference type="RefSeq" id="WP_134489433.1">
    <property type="nucleotide sequence ID" value="NZ_CABFMQ020000001.1"/>
</dbReference>
<evidence type="ECO:0000256" key="18">
    <source>
        <dbReference type="ARBA" id="ARBA00023065"/>
    </source>
</evidence>
<dbReference type="Pfam" id="PF14715">
    <property type="entry name" value="FixP_N"/>
    <property type="match status" value="1"/>
</dbReference>
<reference evidence="26 28" key="1">
    <citation type="submission" date="2019-03" db="EMBL/GenBank/DDBJ databases">
        <authorList>
            <person name="Kox A.R. M."/>
        </authorList>
    </citation>
    <scope>NUCLEOTIDE SEQUENCE [LARGE SCALE GENOMIC DNA]</scope>
    <source>
        <strain evidence="26">MTUNDRAET4 annotated genome</strain>
    </source>
</reference>
<dbReference type="InterPro" id="IPR032858">
    <property type="entry name" value="CcoP_N"/>
</dbReference>
<dbReference type="GO" id="GO:0020037">
    <property type="term" value="F:heme binding"/>
    <property type="evidence" value="ECO:0007669"/>
    <property type="project" value="InterPro"/>
</dbReference>
<feature type="binding site" description="covalent" evidence="23">
    <location>
        <position position="223"/>
    </location>
    <ligand>
        <name>heme c</name>
        <dbReference type="ChEBI" id="CHEBI:61717"/>
        <label>2</label>
    </ligand>
</feature>
<comment type="cofactor">
    <cofactor evidence="21 23">
        <name>heme c</name>
        <dbReference type="ChEBI" id="CHEBI:61717"/>
    </cofactor>
    <text evidence="21 23">Binds 2 heme C groups per subunit.</text>
</comment>
<evidence type="ECO:0000256" key="7">
    <source>
        <dbReference type="ARBA" id="ARBA00022519"/>
    </source>
</evidence>
<dbReference type="Pfam" id="PF13442">
    <property type="entry name" value="Cytochrome_CBB3"/>
    <property type="match status" value="1"/>
</dbReference>
<evidence type="ECO:0000256" key="8">
    <source>
        <dbReference type="ARBA" id="ARBA00022617"/>
    </source>
</evidence>
<keyword evidence="13 21" id="KW-0375">Hydrogen ion transport</keyword>
<dbReference type="SUPFAM" id="SSF46626">
    <property type="entry name" value="Cytochrome c"/>
    <property type="match status" value="2"/>
</dbReference>
<dbReference type="InterPro" id="IPR009056">
    <property type="entry name" value="Cyt_c-like_dom"/>
</dbReference>
<feature type="binding site" description="covalent" evidence="23">
    <location>
        <position position="125"/>
    </location>
    <ligand>
        <name>heme c</name>
        <dbReference type="ChEBI" id="CHEBI:61717"/>
        <label>1</label>
    </ligand>
</feature>
<protein>
    <recommendedName>
        <fullName evidence="21">Cbb3-type cytochrome c oxidase subunit</fullName>
    </recommendedName>
</protein>
<evidence type="ECO:0000256" key="14">
    <source>
        <dbReference type="ARBA" id="ARBA00022982"/>
    </source>
</evidence>
<dbReference type="GO" id="GO:0006119">
    <property type="term" value="P:oxidative phosphorylation"/>
    <property type="evidence" value="ECO:0007669"/>
    <property type="project" value="UniProtKB-UniPathway"/>
</dbReference>
<evidence type="ECO:0000256" key="19">
    <source>
        <dbReference type="ARBA" id="ARBA00023136"/>
    </source>
</evidence>
<keyword evidence="15 24" id="KW-1133">Transmembrane helix</keyword>
<dbReference type="InterPro" id="IPR004678">
    <property type="entry name" value="Cyt_c_oxidase_cbb3_su3"/>
</dbReference>
<organism evidence="26 28">
    <name type="scientific">Methylocella tundrae</name>
    <dbReference type="NCBI Taxonomy" id="227605"/>
    <lineage>
        <taxon>Bacteria</taxon>
        <taxon>Pseudomonadati</taxon>
        <taxon>Pseudomonadota</taxon>
        <taxon>Alphaproteobacteria</taxon>
        <taxon>Hyphomicrobiales</taxon>
        <taxon>Beijerinckiaceae</taxon>
        <taxon>Methylocella</taxon>
    </lineage>
</organism>
<dbReference type="GO" id="GO:0005886">
    <property type="term" value="C:plasma membrane"/>
    <property type="evidence" value="ECO:0007669"/>
    <property type="project" value="UniProtKB-SubCell"/>
</dbReference>
<evidence type="ECO:0000256" key="10">
    <source>
        <dbReference type="ARBA" id="ARBA00022692"/>
    </source>
</evidence>
<evidence type="ECO:0000259" key="25">
    <source>
        <dbReference type="PROSITE" id="PS51007"/>
    </source>
</evidence>
<keyword evidence="8 21" id="KW-0349">Heme</keyword>
<evidence type="ECO:0000256" key="2">
    <source>
        <dbReference type="ARBA" id="ARBA00004673"/>
    </source>
</evidence>
<evidence type="ECO:0000256" key="22">
    <source>
        <dbReference type="PIRSR" id="PIRSR000006-1"/>
    </source>
</evidence>
<feature type="binding site" description="axial binding residue" evidence="22">
    <location>
        <position position="129"/>
    </location>
    <ligand>
        <name>heme c</name>
        <dbReference type="ChEBI" id="CHEBI:61717"/>
        <label>1</label>
    </ligand>
    <ligandPart>
        <name>Fe</name>
        <dbReference type="ChEBI" id="CHEBI:18248"/>
    </ligandPart>
</feature>
<keyword evidence="12" id="KW-0677">Repeat</keyword>
<evidence type="ECO:0000256" key="16">
    <source>
        <dbReference type="ARBA" id="ARBA00023002"/>
    </source>
</evidence>
<dbReference type="GO" id="GO:1902600">
    <property type="term" value="P:proton transmembrane transport"/>
    <property type="evidence" value="ECO:0007669"/>
    <property type="project" value="UniProtKB-KW"/>
</dbReference>
<dbReference type="Gene3D" id="1.10.760.10">
    <property type="entry name" value="Cytochrome c-like domain"/>
    <property type="match status" value="2"/>
</dbReference>
<gene>
    <name evidence="26" type="primary">fixP</name>
    <name evidence="27" type="ORF">MPC4_10487</name>
    <name evidence="26" type="ORF">MTUNDRAET4_2288</name>
</gene>
<dbReference type="UniPathway" id="UPA00705"/>
<dbReference type="GO" id="GO:0005506">
    <property type="term" value="F:iron ion binding"/>
    <property type="evidence" value="ECO:0007669"/>
    <property type="project" value="InterPro"/>
</dbReference>
<comment type="subcellular location">
    <subcellularLocation>
        <location evidence="1 21">Cell inner membrane</location>
    </subcellularLocation>
</comment>
<dbReference type="InterPro" id="IPR008168">
    <property type="entry name" value="Cyt_C_IC"/>
</dbReference>
<dbReference type="InterPro" id="IPR050597">
    <property type="entry name" value="Cytochrome_c_Oxidase_Subunit"/>
</dbReference>
<reference evidence="27 29" key="2">
    <citation type="submission" date="2019-05" db="EMBL/GenBank/DDBJ databases">
        <authorList>
            <person name="Farhan Ul Haque M."/>
        </authorList>
    </citation>
    <scope>NUCLEOTIDE SEQUENCE [LARGE SCALE GENOMIC DNA]</scope>
    <source>
        <strain evidence="27">2</strain>
    </source>
</reference>
<feature type="binding site" description="covalent" evidence="23">
    <location>
        <position position="226"/>
    </location>
    <ligand>
        <name>heme c</name>
        <dbReference type="ChEBI" id="CHEBI:61717"/>
        <label>2</label>
    </ligand>
</feature>
<evidence type="ECO:0000256" key="11">
    <source>
        <dbReference type="ARBA" id="ARBA00022723"/>
    </source>
</evidence>
<evidence type="ECO:0000256" key="1">
    <source>
        <dbReference type="ARBA" id="ARBA00004533"/>
    </source>
</evidence>
<feature type="binding site" description="axial binding residue" evidence="22">
    <location>
        <position position="268"/>
    </location>
    <ligand>
        <name>heme c</name>
        <dbReference type="ChEBI" id="CHEBI:61717"/>
        <label>1</label>
    </ligand>
    <ligandPart>
        <name>Fe</name>
        <dbReference type="ChEBI" id="CHEBI:18248"/>
    </ligandPart>
</feature>
<comment type="pathway">
    <text evidence="2 21">Energy metabolism; oxidative phosphorylation.</text>
</comment>
<dbReference type="PIRSF" id="PIRSF000006">
    <property type="entry name" value="Cbb3-Cox_fixP"/>
    <property type="match status" value="1"/>
</dbReference>
<feature type="domain" description="Cytochrome c" evidence="25">
    <location>
        <begin position="112"/>
        <end position="202"/>
    </location>
</feature>
<evidence type="ECO:0000256" key="13">
    <source>
        <dbReference type="ARBA" id="ARBA00022781"/>
    </source>
</evidence>
<dbReference type="PROSITE" id="PS51007">
    <property type="entry name" value="CYTC"/>
    <property type="match status" value="2"/>
</dbReference>
<evidence type="ECO:0000256" key="9">
    <source>
        <dbReference type="ARBA" id="ARBA00022660"/>
    </source>
</evidence>
<keyword evidence="5 21" id="KW-0813">Transport</keyword>
<comment type="similarity">
    <text evidence="3 21">Belongs to the CcoP / FixP family.</text>
</comment>
<keyword evidence="7 21" id="KW-0997">Cell inner membrane</keyword>
<evidence type="ECO:0000256" key="15">
    <source>
        <dbReference type="ARBA" id="ARBA00022989"/>
    </source>
</evidence>
<dbReference type="Pfam" id="PF00034">
    <property type="entry name" value="Cytochrom_C"/>
    <property type="match status" value="1"/>
</dbReference>
<dbReference type="EMBL" id="CABFMQ020000001">
    <property type="protein sequence ID" value="VTZ48531.1"/>
    <property type="molecule type" value="Genomic_DNA"/>
</dbReference>
<evidence type="ECO:0000313" key="26">
    <source>
        <dbReference type="EMBL" id="VFU09181.1"/>
    </source>
</evidence>